<evidence type="ECO:0000259" key="1">
    <source>
        <dbReference type="Pfam" id="PF16064"/>
    </source>
</evidence>
<dbReference type="Pfam" id="PF16064">
    <property type="entry name" value="DUF4806"/>
    <property type="match status" value="1"/>
</dbReference>
<organism evidence="2 3">
    <name type="scientific">Macrosiphum euphorbiae</name>
    <name type="common">potato aphid</name>
    <dbReference type="NCBI Taxonomy" id="13131"/>
    <lineage>
        <taxon>Eukaryota</taxon>
        <taxon>Metazoa</taxon>
        <taxon>Ecdysozoa</taxon>
        <taxon>Arthropoda</taxon>
        <taxon>Hexapoda</taxon>
        <taxon>Insecta</taxon>
        <taxon>Pterygota</taxon>
        <taxon>Neoptera</taxon>
        <taxon>Paraneoptera</taxon>
        <taxon>Hemiptera</taxon>
        <taxon>Sternorrhyncha</taxon>
        <taxon>Aphidomorpha</taxon>
        <taxon>Aphidoidea</taxon>
        <taxon>Aphididae</taxon>
        <taxon>Macrosiphini</taxon>
        <taxon>Macrosiphum</taxon>
    </lineage>
</organism>
<keyword evidence="3" id="KW-1185">Reference proteome</keyword>
<gene>
    <name evidence="2" type="ORF">MEUPH1_LOCUS9283</name>
</gene>
<accession>A0AAV0WBZ5</accession>
<evidence type="ECO:0000313" key="2">
    <source>
        <dbReference type="EMBL" id="CAI6353126.1"/>
    </source>
</evidence>
<comment type="caution">
    <text evidence="2">The sequence shown here is derived from an EMBL/GenBank/DDBJ whole genome shotgun (WGS) entry which is preliminary data.</text>
</comment>
<dbReference type="AlphaFoldDB" id="A0AAV0WBZ5"/>
<evidence type="ECO:0000313" key="3">
    <source>
        <dbReference type="Proteomes" id="UP001160148"/>
    </source>
</evidence>
<protein>
    <recommendedName>
        <fullName evidence="1">DUF4806 domain-containing protein</fullName>
    </recommendedName>
</protein>
<proteinExistence type="predicted"/>
<dbReference type="EMBL" id="CARXXK010000002">
    <property type="protein sequence ID" value="CAI6353126.1"/>
    <property type="molecule type" value="Genomic_DNA"/>
</dbReference>
<name>A0AAV0WBZ5_9HEMI</name>
<sequence>MWSVVCFTGDNTVAAVPKFWYRDGYCAWPNKFIRKNIERRVNPNELEFTHFKSKVLHTDIANLLEARSVAQDNSGISSNEHFDVNTNLKRIRKPKSIYKKNEPVKIPSPPGHISEESEDFTLFNIDDDSDKDKSYTIARNESSPSSDEDNCLFNNKTLISKLNVEIPQFKQSKKTSTEETSEISGIANKKLKIFHHNISTNSSHQSSTPEVPTTKISTSTSSIILSPSIEIESDKAFKKFVTRSLTNIKYEIESIQKRQDSFRELLETYFEKFSNPSTHHSTIFDSDVFNEIICIEYDNELEIMEEKLMTDKSYKNQVIVSLNRLVGDSLSETIRKIMQKLFSDKFLSKYSYIGFKGKHQFSTLQCCSLIFESINKMKKFRDIPLKEIKKPIELWLAQAPSRLKKQAAKNMCSTSDNL</sequence>
<dbReference type="InterPro" id="IPR032071">
    <property type="entry name" value="DUF4806"/>
</dbReference>
<feature type="domain" description="DUF4806" evidence="1">
    <location>
        <begin position="296"/>
        <end position="364"/>
    </location>
</feature>
<reference evidence="2 3" key="1">
    <citation type="submission" date="2023-01" db="EMBL/GenBank/DDBJ databases">
        <authorList>
            <person name="Whitehead M."/>
        </authorList>
    </citation>
    <scope>NUCLEOTIDE SEQUENCE [LARGE SCALE GENOMIC DNA]</scope>
</reference>
<dbReference type="Proteomes" id="UP001160148">
    <property type="component" value="Unassembled WGS sequence"/>
</dbReference>